<protein>
    <recommendedName>
        <fullName evidence="3">M15 family metallopeptidase</fullName>
    </recommendedName>
</protein>
<evidence type="ECO:0000313" key="1">
    <source>
        <dbReference type="EMBL" id="TXR52066.1"/>
    </source>
</evidence>
<dbReference type="AlphaFoldDB" id="A0A5C8Z583"/>
<comment type="caution">
    <text evidence="1">The sequence shown here is derived from an EMBL/GenBank/DDBJ whole genome shotgun (WGS) entry which is preliminary data.</text>
</comment>
<accession>A0A5C8Z583</accession>
<name>A0A5C8Z583_9GAMM</name>
<dbReference type="RefSeq" id="WP_147714662.1">
    <property type="nucleotide sequence ID" value="NZ_VKAD01000002.1"/>
</dbReference>
<dbReference type="EMBL" id="VKAD01000002">
    <property type="protein sequence ID" value="TXR52066.1"/>
    <property type="molecule type" value="Genomic_DNA"/>
</dbReference>
<dbReference type="OrthoDB" id="7064640at2"/>
<evidence type="ECO:0000313" key="2">
    <source>
        <dbReference type="Proteomes" id="UP000321764"/>
    </source>
</evidence>
<gene>
    <name evidence="1" type="ORF">FME95_11665</name>
</gene>
<organism evidence="1 2">
    <name type="scientific">Reinekea thalattae</name>
    <dbReference type="NCBI Taxonomy" id="2593301"/>
    <lineage>
        <taxon>Bacteria</taxon>
        <taxon>Pseudomonadati</taxon>
        <taxon>Pseudomonadota</taxon>
        <taxon>Gammaproteobacteria</taxon>
        <taxon>Oceanospirillales</taxon>
        <taxon>Saccharospirillaceae</taxon>
        <taxon>Reinekea</taxon>
    </lineage>
</organism>
<sequence>MQTVNLKYFTPSEFRTWWPNMDDDLLYRLDAFREEIGRAIIVSPAAGALGRLGSGNSYHNVLTWGKVRAVDVMFPNATEDDLKGYYAVAVEYFGGVGVYPDWLPYAGFHLDNRDTSATWSGILVNDKQVYRGVSAAWA</sequence>
<evidence type="ECO:0008006" key="3">
    <source>
        <dbReference type="Google" id="ProtNLM"/>
    </source>
</evidence>
<reference evidence="1 2" key="1">
    <citation type="submission" date="2019-07" db="EMBL/GenBank/DDBJ databases">
        <title>Reinekea sp. strain SSH23 genome sequencing and assembly.</title>
        <authorList>
            <person name="Kim I."/>
        </authorList>
    </citation>
    <scope>NUCLEOTIDE SEQUENCE [LARGE SCALE GENOMIC DNA]</scope>
    <source>
        <strain evidence="1 2">SSH23</strain>
    </source>
</reference>
<proteinExistence type="predicted"/>
<keyword evidence="2" id="KW-1185">Reference proteome</keyword>
<dbReference type="Proteomes" id="UP000321764">
    <property type="component" value="Unassembled WGS sequence"/>
</dbReference>